<reference evidence="1" key="1">
    <citation type="journal article" date="2020" name="Nature">
        <title>Giant virus diversity and host interactions through global metagenomics.</title>
        <authorList>
            <person name="Schulz F."/>
            <person name="Roux S."/>
            <person name="Paez-Espino D."/>
            <person name="Jungbluth S."/>
            <person name="Walsh D.A."/>
            <person name="Denef V.J."/>
            <person name="McMahon K.D."/>
            <person name="Konstantinidis K.T."/>
            <person name="Eloe-Fadrosh E.A."/>
            <person name="Kyrpides N.C."/>
            <person name="Woyke T."/>
        </authorList>
    </citation>
    <scope>NUCLEOTIDE SEQUENCE</scope>
    <source>
        <strain evidence="1">GVMAG-M-3300017651-5</strain>
    </source>
</reference>
<accession>A0A6C0BNA2</accession>
<protein>
    <submittedName>
        <fullName evidence="1">Uncharacterized protein</fullName>
    </submittedName>
</protein>
<evidence type="ECO:0000313" key="1">
    <source>
        <dbReference type="EMBL" id="QHS93104.1"/>
    </source>
</evidence>
<dbReference type="EMBL" id="MN739196">
    <property type="protein sequence ID" value="QHS93104.1"/>
    <property type="molecule type" value="Genomic_DNA"/>
</dbReference>
<name>A0A6C0BNA2_9ZZZZ</name>
<sequence length="43" mass="4740">MSLSNLCLNLSGTDHSRICGLIVIVENISDSQCIVDNNWAYVE</sequence>
<proteinExistence type="predicted"/>
<dbReference type="AlphaFoldDB" id="A0A6C0BNA2"/>
<organism evidence="1">
    <name type="scientific">viral metagenome</name>
    <dbReference type="NCBI Taxonomy" id="1070528"/>
    <lineage>
        <taxon>unclassified sequences</taxon>
        <taxon>metagenomes</taxon>
        <taxon>organismal metagenomes</taxon>
    </lineage>
</organism>